<organism evidence="18 19">
    <name type="scientific">Leersia perrieri</name>
    <dbReference type="NCBI Taxonomy" id="77586"/>
    <lineage>
        <taxon>Eukaryota</taxon>
        <taxon>Viridiplantae</taxon>
        <taxon>Streptophyta</taxon>
        <taxon>Embryophyta</taxon>
        <taxon>Tracheophyta</taxon>
        <taxon>Spermatophyta</taxon>
        <taxon>Magnoliopsida</taxon>
        <taxon>Liliopsida</taxon>
        <taxon>Poales</taxon>
        <taxon>Poaceae</taxon>
        <taxon>BOP clade</taxon>
        <taxon>Oryzoideae</taxon>
        <taxon>Oryzeae</taxon>
        <taxon>Oryzinae</taxon>
        <taxon>Leersia</taxon>
    </lineage>
</organism>
<keyword evidence="15" id="KW-0175">Coiled coil</keyword>
<evidence type="ECO:0000256" key="8">
    <source>
        <dbReference type="ARBA" id="ARBA00023187"/>
    </source>
</evidence>
<evidence type="ECO:0000256" key="1">
    <source>
        <dbReference type="ARBA" id="ARBA00004229"/>
    </source>
</evidence>
<evidence type="ECO:0000256" key="12">
    <source>
        <dbReference type="ARBA" id="ARBA00073361"/>
    </source>
</evidence>
<protein>
    <recommendedName>
        <fullName evidence="12">CRM-domain containing factor CFM3, chloroplastic/mitochondrial</fullName>
    </recommendedName>
    <alternativeName>
        <fullName evidence="13">Protein CRM FAMILY MEMBER 3</fullName>
    </alternativeName>
</protein>
<keyword evidence="7" id="KW-0809">Transit peptide</keyword>
<evidence type="ECO:0000256" key="4">
    <source>
        <dbReference type="ARBA" id="ARBA00022664"/>
    </source>
</evidence>
<keyword evidence="19" id="KW-1185">Reference proteome</keyword>
<dbReference type="eggNOG" id="KOG1990">
    <property type="taxonomic scope" value="Eukaryota"/>
</dbReference>
<dbReference type="GO" id="GO:1990904">
    <property type="term" value="C:ribonucleoprotein complex"/>
    <property type="evidence" value="ECO:0007669"/>
    <property type="project" value="UniProtKB-KW"/>
</dbReference>
<feature type="coiled-coil region" evidence="15">
    <location>
        <begin position="594"/>
        <end position="628"/>
    </location>
</feature>
<dbReference type="Gramene" id="LPERR04G12010.1">
    <property type="protein sequence ID" value="LPERR04G12010.1"/>
    <property type="gene ID" value="LPERR04G12010"/>
</dbReference>
<dbReference type="SUPFAM" id="SSF75471">
    <property type="entry name" value="YhbY-like"/>
    <property type="match status" value="4"/>
</dbReference>
<name>A0A0D9W5X4_9ORYZ</name>
<dbReference type="FunFam" id="3.30.110.60:FF:000003">
    <property type="entry name" value="CRM-domain containing factor CFM3B, chloroplastic"/>
    <property type="match status" value="1"/>
</dbReference>
<dbReference type="SMART" id="SM01103">
    <property type="entry name" value="CRS1_YhbY"/>
    <property type="match status" value="4"/>
</dbReference>
<dbReference type="Gene3D" id="3.30.110.60">
    <property type="entry name" value="YhbY-like"/>
    <property type="match status" value="4"/>
</dbReference>
<dbReference type="InterPro" id="IPR045278">
    <property type="entry name" value="CRS1/CFM2/CFM3"/>
</dbReference>
<keyword evidence="8" id="KW-0508">mRNA splicing</keyword>
<evidence type="ECO:0000313" key="18">
    <source>
        <dbReference type="EnsemblPlants" id="LPERR04G12010.1"/>
    </source>
</evidence>
<accession>A0A0D9W5X4</accession>
<dbReference type="GO" id="GO:0009507">
    <property type="term" value="C:chloroplast"/>
    <property type="evidence" value="ECO:0007669"/>
    <property type="project" value="UniProtKB-SubCell"/>
</dbReference>
<feature type="region of interest" description="Disordered" evidence="16">
    <location>
        <begin position="870"/>
        <end position="918"/>
    </location>
</feature>
<evidence type="ECO:0000256" key="10">
    <source>
        <dbReference type="ARBA" id="ARBA00055648"/>
    </source>
</evidence>
<dbReference type="InterPro" id="IPR035920">
    <property type="entry name" value="YhbY-like_sf"/>
</dbReference>
<keyword evidence="2" id="KW-0150">Chloroplast</keyword>
<feature type="region of interest" description="Disordered" evidence="16">
    <location>
        <begin position="64"/>
        <end position="138"/>
    </location>
</feature>
<evidence type="ECO:0000256" key="13">
    <source>
        <dbReference type="ARBA" id="ARBA00081881"/>
    </source>
</evidence>
<dbReference type="AlphaFoldDB" id="A0A0D9W5X4"/>
<reference evidence="18" key="3">
    <citation type="submission" date="2015-04" db="UniProtKB">
        <authorList>
            <consortium name="EnsemblPlants"/>
        </authorList>
    </citation>
    <scope>IDENTIFICATION</scope>
</reference>
<comment type="subunit">
    <text evidence="11">Interacts with RNA. Part of large ribonucleo-protein particles that contain CAF1 and/or CAF2, and RNC1.</text>
</comment>
<keyword evidence="4" id="KW-0507">mRNA processing</keyword>
<evidence type="ECO:0000256" key="2">
    <source>
        <dbReference type="ARBA" id="ARBA00022528"/>
    </source>
</evidence>
<reference evidence="18 19" key="1">
    <citation type="submission" date="2012-08" db="EMBL/GenBank/DDBJ databases">
        <title>Oryza genome evolution.</title>
        <authorList>
            <person name="Wing R.A."/>
        </authorList>
    </citation>
    <scope>NUCLEOTIDE SEQUENCE</scope>
</reference>
<feature type="domain" description="CRM" evidence="17">
    <location>
        <begin position="437"/>
        <end position="534"/>
    </location>
</feature>
<feature type="compositionally biased region" description="Low complexity" evidence="16">
    <location>
        <begin position="34"/>
        <end position="44"/>
    </location>
</feature>
<evidence type="ECO:0000256" key="15">
    <source>
        <dbReference type="SAM" id="Coils"/>
    </source>
</evidence>
<dbReference type="EnsemblPlants" id="LPERR04G12010.1">
    <property type="protein sequence ID" value="LPERR04G12010.1"/>
    <property type="gene ID" value="LPERR04G12010"/>
</dbReference>
<feature type="compositionally biased region" description="Basic and acidic residues" evidence="16">
    <location>
        <begin position="237"/>
        <end position="263"/>
    </location>
</feature>
<reference evidence="19" key="2">
    <citation type="submission" date="2013-12" db="EMBL/GenBank/DDBJ databases">
        <authorList>
            <person name="Yu Y."/>
            <person name="Lee S."/>
            <person name="de Baynast K."/>
            <person name="Wissotski M."/>
            <person name="Liu L."/>
            <person name="Talag J."/>
            <person name="Goicoechea J."/>
            <person name="Angelova A."/>
            <person name="Jetty R."/>
            <person name="Kudrna D."/>
            <person name="Golser W."/>
            <person name="Rivera L."/>
            <person name="Zhang J."/>
            <person name="Wing R."/>
        </authorList>
    </citation>
    <scope>NUCLEOTIDE SEQUENCE</scope>
</reference>
<dbReference type="InterPro" id="IPR001890">
    <property type="entry name" value="RNA-binding_CRM"/>
</dbReference>
<feature type="region of interest" description="Disordered" evidence="16">
    <location>
        <begin position="25"/>
        <end position="44"/>
    </location>
</feature>
<evidence type="ECO:0000259" key="17">
    <source>
        <dbReference type="PROSITE" id="PS51295"/>
    </source>
</evidence>
<keyword evidence="5" id="KW-0677">Repeat</keyword>
<evidence type="ECO:0000256" key="7">
    <source>
        <dbReference type="ARBA" id="ARBA00022946"/>
    </source>
</evidence>
<keyword evidence="9" id="KW-0687">Ribonucleoprotein</keyword>
<feature type="compositionally biased region" description="Low complexity" evidence="16">
    <location>
        <begin position="128"/>
        <end position="138"/>
    </location>
</feature>
<evidence type="ECO:0000256" key="11">
    <source>
        <dbReference type="ARBA" id="ARBA00064484"/>
    </source>
</evidence>
<dbReference type="GO" id="GO:0005739">
    <property type="term" value="C:mitochondrion"/>
    <property type="evidence" value="ECO:0007669"/>
    <property type="project" value="UniProtKB-ARBA"/>
</dbReference>
<keyword evidence="3" id="KW-0934">Plastid</keyword>
<sequence length="1074" mass="118906">MLLLFLPNPSPPLLLSHPSAASRTRPLRLPPIHASPSSSPSPELLAKSALRRISDKLRSLGYLETDDDPEVTGGLATDASPGEIFVPNPAQLPRHRVGSTLDPSWATGDGEAAESPRGRGRRGGGRGDAAAPPSPAELALPRGELRRLQGIGIRMRMRLKVGKPGVTEGIVNGIHERWRNAELVKIRCDDVSAMNMKRTHEILERKTGGLVIWRSGSTIILYRGTDYKYPYFHDREKKDDMDESSEDRNSGDKGVDIDTKDAEQSSSYEDAENPAEHGSNHPEMGGDLGKNPRIVPFKQNGFGKKDTNHLTLSSRRLGVDVLEGNIDIGSTKQNIIITPKDQQAILHRSTNINRPSEISGQARSTLVAGVGSPNKFRLQLPGEVKLAEEADKLLDGLGPRFSDWWGYDPIPVDADLLPAIVPGFRRPFRLLPSGVPPKLTDREMTILRRLARPLPYHYALGRSSNLQGLAASMIKLWERCEVAKVAIKRGVHNIDSDLISEEIKGLTGGTLLSRDNESIVFYRGKDFLPTAISLAIEKRRKHGNSTISSPKLVFEERTLLNSSELKMATDVSVDGFECYEVKHKEETPVSENRAESLNVVAQNVEARLSQAIEEKEKTEKLIEELEKSPQPSRAETRETISEEERYMLRKVGLKMKSFLLLGRRGVFDGTVENMHLHWKYRELVKIICKEHSIKDVEYAARTLEAESGGILVAVERVSKAHAIIIYRGKNYQRPSTLRPKSLLNKRNALKRSVEHQRYKSLKLHVLNLSKNIDYLRGQMVALLKQMEDQPVTSTNRMNSGHQNTGILDINVNSRTLVDRNEEVPEFLPECPASLVEECSPGESETEGTLDESGVPLDVMQNKLLCFNKLTDDPPETASSSLTGGTSTSSDNLIKHQSRHSSSVTPNSDGSKVGDLKSVGTLTPVHEPKLEEKFASHLPFTAAPLSNRERLMLRKQALKMKKRPVLAIGRNNVITGVAKTIKTHFKKHPLAIVNIKNRADGTPIQQLISELEEATGSVLVSRETNKVILYRGWGAEVAQNSSNGSGTEQVEEEVISPQLLEAIRLECGLHPGESD</sequence>
<dbReference type="Pfam" id="PF01985">
    <property type="entry name" value="CRS1_YhbY"/>
    <property type="match status" value="4"/>
</dbReference>
<dbReference type="GO" id="GO:0000373">
    <property type="term" value="P:Group II intron splicing"/>
    <property type="evidence" value="ECO:0007669"/>
    <property type="project" value="UniProtKB-ARBA"/>
</dbReference>
<feature type="domain" description="CRM" evidence="17">
    <location>
        <begin position="138"/>
        <end position="234"/>
    </location>
</feature>
<evidence type="ECO:0000256" key="6">
    <source>
        <dbReference type="ARBA" id="ARBA00022884"/>
    </source>
</evidence>
<evidence type="ECO:0000256" key="16">
    <source>
        <dbReference type="SAM" id="MobiDB-lite"/>
    </source>
</evidence>
<dbReference type="GO" id="GO:0006397">
    <property type="term" value="P:mRNA processing"/>
    <property type="evidence" value="ECO:0007669"/>
    <property type="project" value="UniProtKB-KW"/>
</dbReference>
<feature type="region of interest" description="Disordered" evidence="16">
    <location>
        <begin position="237"/>
        <end position="306"/>
    </location>
</feature>
<feature type="compositionally biased region" description="Polar residues" evidence="16">
    <location>
        <begin position="899"/>
        <end position="909"/>
    </location>
</feature>
<keyword evidence="6 14" id="KW-0694">RNA-binding</keyword>
<comment type="function">
    <text evidence="10">Binds specific group II introns in chloroplasts and facilitates their splicing. Acts on subgroup IIB introns. The substrates of the subgroup IIB also require the CRM domain proteins CAF1 or CAF2, with a simultaneous binding of CFM3 and CAF1 or CAF2. May influence the biogenesis of the mitochondrial small ribosomal subunit.</text>
</comment>
<dbReference type="PANTHER" id="PTHR31846:SF20">
    <property type="entry name" value="CRM-DOMAIN CONTAINING FACTOR CFM2, CHLOROPLASTIC"/>
    <property type="match status" value="1"/>
</dbReference>
<evidence type="ECO:0000256" key="5">
    <source>
        <dbReference type="ARBA" id="ARBA00022737"/>
    </source>
</evidence>
<dbReference type="GO" id="GO:0003729">
    <property type="term" value="F:mRNA binding"/>
    <property type="evidence" value="ECO:0007669"/>
    <property type="project" value="InterPro"/>
</dbReference>
<dbReference type="PROSITE" id="PS51295">
    <property type="entry name" value="CRM"/>
    <property type="match status" value="4"/>
</dbReference>
<evidence type="ECO:0000256" key="9">
    <source>
        <dbReference type="ARBA" id="ARBA00023274"/>
    </source>
</evidence>
<evidence type="ECO:0000256" key="14">
    <source>
        <dbReference type="PROSITE-ProRule" id="PRU00626"/>
    </source>
</evidence>
<dbReference type="FunFam" id="3.30.110.60:FF:000002">
    <property type="entry name" value="CRS2-associated factor 1, chloroplastic"/>
    <property type="match status" value="2"/>
</dbReference>
<feature type="domain" description="CRM" evidence="17">
    <location>
        <begin position="942"/>
        <end position="1041"/>
    </location>
</feature>
<dbReference type="Proteomes" id="UP000032180">
    <property type="component" value="Chromosome 4"/>
</dbReference>
<comment type="subcellular location">
    <subcellularLocation>
        <location evidence="1">Plastid</location>
        <location evidence="1">Chloroplast</location>
    </subcellularLocation>
</comment>
<proteinExistence type="predicted"/>
<evidence type="ECO:0000313" key="19">
    <source>
        <dbReference type="Proteomes" id="UP000032180"/>
    </source>
</evidence>
<dbReference type="STRING" id="77586.A0A0D9W5X4"/>
<evidence type="ECO:0000256" key="3">
    <source>
        <dbReference type="ARBA" id="ARBA00022640"/>
    </source>
</evidence>
<feature type="compositionally biased region" description="Low complexity" evidence="16">
    <location>
        <begin position="876"/>
        <end position="889"/>
    </location>
</feature>
<dbReference type="PANTHER" id="PTHR31846">
    <property type="entry name" value="CRS1 / YHBY (CRM) DOMAIN-CONTAINING PROTEIN"/>
    <property type="match status" value="1"/>
</dbReference>
<feature type="domain" description="CRM" evidence="17">
    <location>
        <begin position="638"/>
        <end position="738"/>
    </location>
</feature>